<keyword evidence="2" id="KW-1185">Reference proteome</keyword>
<dbReference type="EMBL" id="LGTK01000018">
    <property type="protein sequence ID" value="KPH76080.1"/>
    <property type="molecule type" value="Genomic_DNA"/>
</dbReference>
<protein>
    <submittedName>
        <fullName evidence="1">Uncharacterized protein</fullName>
    </submittedName>
</protein>
<comment type="caution">
    <text evidence="1">The sequence shown here is derived from an EMBL/GenBank/DDBJ whole genome shotgun (WGS) entry which is preliminary data.</text>
</comment>
<proteinExistence type="predicted"/>
<name>A0ABR5MKK0_9BACI</name>
<dbReference type="RefSeq" id="WP_060668226.1">
    <property type="nucleotide sequence ID" value="NZ_LGTK01000018.1"/>
</dbReference>
<evidence type="ECO:0000313" key="1">
    <source>
        <dbReference type="EMBL" id="KPH76080.1"/>
    </source>
</evidence>
<sequence>MFNQSGIYKGVPWSVIYKGGRIFELKVGDKVESYSCLYEPVFGIDISDQQEINLKLDKMQGLR</sequence>
<dbReference type="Proteomes" id="UP000037854">
    <property type="component" value="Unassembled WGS sequence"/>
</dbReference>
<reference evidence="1 2" key="1">
    <citation type="submission" date="2015-07" db="EMBL/GenBank/DDBJ databases">
        <title>High-quality draft genome sequence of Oceanobacillus caeni HM6, a bacillus isolated from a human feces.</title>
        <authorList>
            <person name="Kumar J."/>
            <person name="Verma M.K."/>
            <person name="Pandey R."/>
            <person name="Bhambi M."/>
            <person name="Chauhan N."/>
        </authorList>
    </citation>
    <scope>NUCLEOTIDE SEQUENCE [LARGE SCALE GENOMIC DNA]</scope>
    <source>
        <strain evidence="1 2">HM6</strain>
    </source>
</reference>
<organism evidence="1 2">
    <name type="scientific">Oceanobacillus caeni</name>
    <dbReference type="NCBI Taxonomy" id="405946"/>
    <lineage>
        <taxon>Bacteria</taxon>
        <taxon>Bacillati</taxon>
        <taxon>Bacillota</taxon>
        <taxon>Bacilli</taxon>
        <taxon>Bacillales</taxon>
        <taxon>Bacillaceae</taxon>
        <taxon>Oceanobacillus</taxon>
    </lineage>
</organism>
<evidence type="ECO:0000313" key="2">
    <source>
        <dbReference type="Proteomes" id="UP000037854"/>
    </source>
</evidence>
<accession>A0ABR5MKK0</accession>
<gene>
    <name evidence="1" type="ORF">AFL42_07210</name>
</gene>